<proteinExistence type="predicted"/>
<dbReference type="EMBL" id="BPLR01019864">
    <property type="protein sequence ID" value="GIX72648.1"/>
    <property type="molecule type" value="Genomic_DNA"/>
</dbReference>
<dbReference type="AlphaFoldDB" id="A0AAV4MLA8"/>
<name>A0AAV4MLA8_CAEEX</name>
<dbReference type="Proteomes" id="UP001054945">
    <property type="component" value="Unassembled WGS sequence"/>
</dbReference>
<keyword evidence="2" id="KW-1185">Reference proteome</keyword>
<evidence type="ECO:0000313" key="2">
    <source>
        <dbReference type="Proteomes" id="UP001054945"/>
    </source>
</evidence>
<reference evidence="1 2" key="1">
    <citation type="submission" date="2021-06" db="EMBL/GenBank/DDBJ databases">
        <title>Caerostris extrusa draft genome.</title>
        <authorList>
            <person name="Kono N."/>
            <person name="Arakawa K."/>
        </authorList>
    </citation>
    <scope>NUCLEOTIDE SEQUENCE [LARGE SCALE GENOMIC DNA]</scope>
</reference>
<gene>
    <name evidence="1" type="ORF">CEXT_788681</name>
</gene>
<evidence type="ECO:0000313" key="1">
    <source>
        <dbReference type="EMBL" id="GIX72648.1"/>
    </source>
</evidence>
<accession>A0AAV4MLA8</accession>
<protein>
    <submittedName>
        <fullName evidence="1">Uncharacterized protein</fullName>
    </submittedName>
</protein>
<organism evidence="1 2">
    <name type="scientific">Caerostris extrusa</name>
    <name type="common">Bark spider</name>
    <name type="synonym">Caerostris bankana</name>
    <dbReference type="NCBI Taxonomy" id="172846"/>
    <lineage>
        <taxon>Eukaryota</taxon>
        <taxon>Metazoa</taxon>
        <taxon>Ecdysozoa</taxon>
        <taxon>Arthropoda</taxon>
        <taxon>Chelicerata</taxon>
        <taxon>Arachnida</taxon>
        <taxon>Araneae</taxon>
        <taxon>Araneomorphae</taxon>
        <taxon>Entelegynae</taxon>
        <taxon>Araneoidea</taxon>
        <taxon>Araneidae</taxon>
        <taxon>Caerostris</taxon>
    </lineage>
</organism>
<sequence>MFQNCSVLWDISTCVVPQWSDYQDSANDLNYHKHMEKATSGSASVKPVALYAGTLFLAWFIKLKQSRVDVDDGKKSSWTLRVFLSRSEYWRTSPEESYHI</sequence>
<comment type="caution">
    <text evidence="1">The sequence shown here is derived from an EMBL/GenBank/DDBJ whole genome shotgun (WGS) entry which is preliminary data.</text>
</comment>